<dbReference type="InterPro" id="IPR036890">
    <property type="entry name" value="HATPase_C_sf"/>
</dbReference>
<dbReference type="OrthoDB" id="9813149at2"/>
<reference evidence="3 4" key="1">
    <citation type="submission" date="2016-11" db="EMBL/GenBank/DDBJ databases">
        <authorList>
            <person name="Jaros S."/>
            <person name="Januszkiewicz K."/>
            <person name="Wedrychowicz H."/>
        </authorList>
    </citation>
    <scope>NUCLEOTIDE SEQUENCE [LARGE SCALE GENOMIC DNA]</scope>
    <source>
        <strain evidence="3 4">DSM 15480</strain>
    </source>
</reference>
<keyword evidence="1" id="KW-1133">Transmembrane helix</keyword>
<name>A0A1M6QY22_9FIRM</name>
<organism evidence="3 4">
    <name type="scientific">Hespellia stercorisuis DSM 15480</name>
    <dbReference type="NCBI Taxonomy" id="1121950"/>
    <lineage>
        <taxon>Bacteria</taxon>
        <taxon>Bacillati</taxon>
        <taxon>Bacillota</taxon>
        <taxon>Clostridia</taxon>
        <taxon>Lachnospirales</taxon>
        <taxon>Lachnospiraceae</taxon>
        <taxon>Hespellia</taxon>
    </lineage>
</organism>
<dbReference type="RefSeq" id="WP_073111055.1">
    <property type="nucleotide sequence ID" value="NZ_FQZY01000038.1"/>
</dbReference>
<evidence type="ECO:0000259" key="2">
    <source>
        <dbReference type="Pfam" id="PF14501"/>
    </source>
</evidence>
<keyword evidence="3" id="KW-0808">Transferase</keyword>
<dbReference type="EMBL" id="FQZY01000038">
    <property type="protein sequence ID" value="SHK25076.1"/>
    <property type="molecule type" value="Genomic_DNA"/>
</dbReference>
<accession>A0A1M6QY22</accession>
<sequence length="425" mass="49054">MVKIVSLVFTVLDMLAIMGCSVSFLHAIPREKDVDRWKKVIAWIFYGVLATVLPLFRNDILTTVVMTLFYVGIGRTLYYKNKTGILYQIIFWMEFLAAQYMAAYAVAVITMAVQVEYPLTIVLLIILRVAFLMAVTFVMRRLLKSRYTDAGKELKIRGMIIVPVFSTALMFLYAISGEVFLVRYGYGWMLLFDGLLIVINVYCLYFWYDVAKNRELKHRLKLIQQQNELTLQYYEDLEDNYSRSRKIIHDIRNHLTVLEQAEKMENSPYIEDMHAMLNSLGMKFYAESKMLNIVLNDKFKEFLPEHVECRLGGISLEFISDMDITTIFANLLDNAVEAQPDRETRSIRIQGEQIHDFTMIKLTNPFAGECSTEGTTKKGHEGLGLTNVRGAVEKYGGEMQVTQADHMFAVTLVFPEKLEKIQRES</sequence>
<keyword evidence="1" id="KW-0472">Membrane</keyword>
<dbReference type="PANTHER" id="PTHR40448:SF1">
    <property type="entry name" value="TWO-COMPONENT SENSOR HISTIDINE KINASE"/>
    <property type="match status" value="1"/>
</dbReference>
<keyword evidence="3" id="KW-0418">Kinase</keyword>
<dbReference type="InterPro" id="IPR032834">
    <property type="entry name" value="NatK-like_C"/>
</dbReference>
<feature type="transmembrane region" description="Helical" evidence="1">
    <location>
        <begin position="40"/>
        <end position="56"/>
    </location>
</feature>
<feature type="transmembrane region" description="Helical" evidence="1">
    <location>
        <begin position="6"/>
        <end position="28"/>
    </location>
</feature>
<dbReference type="AlphaFoldDB" id="A0A1M6QY22"/>
<feature type="transmembrane region" description="Helical" evidence="1">
    <location>
        <begin position="90"/>
        <end position="113"/>
    </location>
</feature>
<dbReference type="STRING" id="1121950.SAMN02745243_02556"/>
<gene>
    <name evidence="3" type="ORF">SAMN02745243_02556</name>
</gene>
<protein>
    <submittedName>
        <fullName evidence="3">Sensor histidine kinase YesM</fullName>
    </submittedName>
</protein>
<dbReference type="PANTHER" id="PTHR40448">
    <property type="entry name" value="TWO-COMPONENT SENSOR HISTIDINE KINASE"/>
    <property type="match status" value="1"/>
</dbReference>
<keyword evidence="1" id="KW-0812">Transmembrane</keyword>
<dbReference type="GO" id="GO:0016301">
    <property type="term" value="F:kinase activity"/>
    <property type="evidence" value="ECO:0007669"/>
    <property type="project" value="UniProtKB-KW"/>
</dbReference>
<dbReference type="GO" id="GO:0042802">
    <property type="term" value="F:identical protein binding"/>
    <property type="evidence" value="ECO:0007669"/>
    <property type="project" value="TreeGrafter"/>
</dbReference>
<dbReference type="SUPFAM" id="SSF55874">
    <property type="entry name" value="ATPase domain of HSP90 chaperone/DNA topoisomerase II/histidine kinase"/>
    <property type="match status" value="1"/>
</dbReference>
<proteinExistence type="predicted"/>
<feature type="domain" description="Sensor histidine kinase NatK-like C-terminal" evidence="2">
    <location>
        <begin position="322"/>
        <end position="415"/>
    </location>
</feature>
<feature type="transmembrane region" description="Helical" evidence="1">
    <location>
        <begin position="119"/>
        <end position="139"/>
    </location>
</feature>
<dbReference type="Pfam" id="PF14501">
    <property type="entry name" value="HATPase_c_5"/>
    <property type="match status" value="1"/>
</dbReference>
<feature type="transmembrane region" description="Helical" evidence="1">
    <location>
        <begin position="188"/>
        <end position="208"/>
    </location>
</feature>
<evidence type="ECO:0000313" key="3">
    <source>
        <dbReference type="EMBL" id="SHK25076.1"/>
    </source>
</evidence>
<evidence type="ECO:0000256" key="1">
    <source>
        <dbReference type="SAM" id="Phobius"/>
    </source>
</evidence>
<dbReference type="Proteomes" id="UP000184301">
    <property type="component" value="Unassembled WGS sequence"/>
</dbReference>
<evidence type="ECO:0000313" key="4">
    <source>
        <dbReference type="Proteomes" id="UP000184301"/>
    </source>
</evidence>
<dbReference type="Gene3D" id="3.30.565.10">
    <property type="entry name" value="Histidine kinase-like ATPase, C-terminal domain"/>
    <property type="match status" value="1"/>
</dbReference>
<feature type="transmembrane region" description="Helical" evidence="1">
    <location>
        <begin position="160"/>
        <end position="182"/>
    </location>
</feature>
<feature type="transmembrane region" description="Helical" evidence="1">
    <location>
        <begin position="62"/>
        <end position="78"/>
    </location>
</feature>
<keyword evidence="4" id="KW-1185">Reference proteome</keyword>